<dbReference type="CDD" id="cd03214">
    <property type="entry name" value="ABC_Iron-Siderophores_B12_Hemin"/>
    <property type="match status" value="1"/>
</dbReference>
<dbReference type="Proteomes" id="UP001226720">
    <property type="component" value="Unassembled WGS sequence"/>
</dbReference>
<dbReference type="PANTHER" id="PTHR42794">
    <property type="entry name" value="HEMIN IMPORT ATP-BINDING PROTEIN HMUV"/>
    <property type="match status" value="1"/>
</dbReference>
<gene>
    <name evidence="6" type="ORF">QO000_001383</name>
</gene>
<protein>
    <submittedName>
        <fullName evidence="6">Iron complex transport system ATP-binding protein</fullName>
    </submittedName>
</protein>
<keyword evidence="1" id="KW-0813">Transport</keyword>
<dbReference type="EMBL" id="JAUSWM010000002">
    <property type="protein sequence ID" value="MDQ0482414.1"/>
    <property type="molecule type" value="Genomic_DNA"/>
</dbReference>
<dbReference type="InterPro" id="IPR002808">
    <property type="entry name" value="AdoCbi_amidolase"/>
</dbReference>
<keyword evidence="4" id="KW-1278">Translocase</keyword>
<evidence type="ECO:0000313" key="7">
    <source>
        <dbReference type="Proteomes" id="UP001226720"/>
    </source>
</evidence>
<sequence>MLSVNHVTGGYPGHDVLHDLSFEVKKGELLGIVGPNGSGKTTIFKMISGILKPQSGEILLKEKPIASYSAKQLAKVLAVLPQHAERAFPYTVKETVALGRYAHHTGWFQMWSEHDEAVVQQTMEQTGVAEFQDHYVNELSGGERQRVFLAQALAQEPEILLLDEPTNHLDLSYQKGLLDLLKKWTRETGLTVISIFHDLNLAGLYCDRLLLLEEGKINLHNNPNEVLNEERIQAVYRTTIEKHPHPTVPKPQMLLLPEKDAEELNDYRIDERHLEHREEMMTLLAPFPLRTMSSGVVGSGTGWYSTFVNRHVDKSYNCPNHQEEMRAFLEDHSIDPIETVGMMTAVQLEDVSYRLIEHEEVSVFIVVTAGGGNAVDASRSKDHDFNPMPGTINTWIFVNGTLTDEAFIQCIMTATETKAKVMQDLEIKDSLTGTIATGTPTDSILIAATQRGSHHAFAGTITTIGKLVSEGVYTCTIDALRKHEKRAHQKGVQNRGQARA</sequence>
<dbReference type="RefSeq" id="WP_301550221.1">
    <property type="nucleotide sequence ID" value="NZ_JAQRMZ010000001.1"/>
</dbReference>
<comment type="caution">
    <text evidence="6">The sequence shown here is derived from an EMBL/GenBank/DDBJ whole genome shotgun (WGS) entry which is preliminary data.</text>
</comment>
<dbReference type="SUPFAM" id="SSF52540">
    <property type="entry name" value="P-loop containing nucleoside triphosphate hydrolases"/>
    <property type="match status" value="1"/>
</dbReference>
<dbReference type="Pfam" id="PF01955">
    <property type="entry name" value="CbiZ"/>
    <property type="match status" value="1"/>
</dbReference>
<dbReference type="InterPro" id="IPR003439">
    <property type="entry name" value="ABC_transporter-like_ATP-bd"/>
</dbReference>
<proteinExistence type="predicted"/>
<dbReference type="PANTHER" id="PTHR42794:SF1">
    <property type="entry name" value="HEMIN IMPORT ATP-BINDING PROTEIN HMUV"/>
    <property type="match status" value="1"/>
</dbReference>
<dbReference type="PROSITE" id="PS00211">
    <property type="entry name" value="ABC_TRANSPORTER_1"/>
    <property type="match status" value="1"/>
</dbReference>
<dbReference type="PROSITE" id="PS50893">
    <property type="entry name" value="ABC_TRANSPORTER_2"/>
    <property type="match status" value="1"/>
</dbReference>
<feature type="domain" description="ABC transporter" evidence="5">
    <location>
        <begin position="2"/>
        <end position="239"/>
    </location>
</feature>
<keyword evidence="7" id="KW-1185">Reference proteome</keyword>
<evidence type="ECO:0000313" key="6">
    <source>
        <dbReference type="EMBL" id="MDQ0482414.1"/>
    </source>
</evidence>
<dbReference type="GeneID" id="301325437"/>
<dbReference type="SMART" id="SM00382">
    <property type="entry name" value="AAA"/>
    <property type="match status" value="1"/>
</dbReference>
<dbReference type="Gene3D" id="3.40.50.300">
    <property type="entry name" value="P-loop containing nucleotide triphosphate hydrolases"/>
    <property type="match status" value="1"/>
</dbReference>
<keyword evidence="2" id="KW-0547">Nucleotide-binding</keyword>
<dbReference type="InterPro" id="IPR027417">
    <property type="entry name" value="P-loop_NTPase"/>
</dbReference>
<accession>A0ABU0JZD5</accession>
<evidence type="ECO:0000256" key="1">
    <source>
        <dbReference type="ARBA" id="ARBA00022448"/>
    </source>
</evidence>
<evidence type="ECO:0000256" key="2">
    <source>
        <dbReference type="ARBA" id="ARBA00022741"/>
    </source>
</evidence>
<reference evidence="6" key="1">
    <citation type="submission" date="2023-07" db="EMBL/GenBank/DDBJ databases">
        <title>Genomic Encyclopedia of Type Strains, Phase IV (KMG-IV): sequencing the most valuable type-strain genomes for metagenomic binning, comparative biology and taxonomic classification.</title>
        <authorList>
            <person name="Goeker M."/>
        </authorList>
    </citation>
    <scope>NUCLEOTIDE SEQUENCE [LARGE SCALE GENOMIC DNA]</scope>
    <source>
        <strain evidence="6">JSM 076093</strain>
    </source>
</reference>
<keyword evidence="3 6" id="KW-0067">ATP-binding</keyword>
<dbReference type="InterPro" id="IPR003593">
    <property type="entry name" value="AAA+_ATPase"/>
</dbReference>
<dbReference type="Pfam" id="PF00005">
    <property type="entry name" value="ABC_tran"/>
    <property type="match status" value="1"/>
</dbReference>
<evidence type="ECO:0000259" key="5">
    <source>
        <dbReference type="PROSITE" id="PS50893"/>
    </source>
</evidence>
<organism evidence="6 7">
    <name type="scientific">Guptibacillus hwajinpoensis</name>
    <dbReference type="NCBI Taxonomy" id="208199"/>
    <lineage>
        <taxon>Bacteria</taxon>
        <taxon>Bacillati</taxon>
        <taxon>Bacillota</taxon>
        <taxon>Bacilli</taxon>
        <taxon>Bacillales</taxon>
        <taxon>Guptibacillaceae</taxon>
        <taxon>Guptibacillus</taxon>
    </lineage>
</organism>
<evidence type="ECO:0000256" key="4">
    <source>
        <dbReference type="ARBA" id="ARBA00022967"/>
    </source>
</evidence>
<dbReference type="GO" id="GO:0005524">
    <property type="term" value="F:ATP binding"/>
    <property type="evidence" value="ECO:0007669"/>
    <property type="project" value="UniProtKB-KW"/>
</dbReference>
<evidence type="ECO:0000256" key="3">
    <source>
        <dbReference type="ARBA" id="ARBA00022840"/>
    </source>
</evidence>
<name>A0ABU0JZD5_9BACL</name>
<dbReference type="InterPro" id="IPR017871">
    <property type="entry name" value="ABC_transporter-like_CS"/>
</dbReference>